<dbReference type="InterPro" id="IPR000515">
    <property type="entry name" value="MetI-like"/>
</dbReference>
<feature type="transmembrane region" description="Helical" evidence="7">
    <location>
        <begin position="38"/>
        <end position="57"/>
    </location>
</feature>
<evidence type="ECO:0000256" key="2">
    <source>
        <dbReference type="ARBA" id="ARBA00022448"/>
    </source>
</evidence>
<evidence type="ECO:0000313" key="9">
    <source>
        <dbReference type="EMBL" id="GAA5157330.1"/>
    </source>
</evidence>
<dbReference type="NCBIfam" id="TIGR01097">
    <property type="entry name" value="PhnE"/>
    <property type="match status" value="1"/>
</dbReference>
<dbReference type="SUPFAM" id="SSF161098">
    <property type="entry name" value="MetI-like"/>
    <property type="match status" value="1"/>
</dbReference>
<feature type="domain" description="ABC transmembrane type-1" evidence="8">
    <location>
        <begin position="96"/>
        <end position="278"/>
    </location>
</feature>
<feature type="transmembrane region" description="Helical" evidence="7">
    <location>
        <begin position="102"/>
        <end position="126"/>
    </location>
</feature>
<gene>
    <name evidence="9" type="primary">phnE</name>
    <name evidence="9" type="ORF">GCM10025770_00400</name>
</gene>
<evidence type="ECO:0000256" key="3">
    <source>
        <dbReference type="ARBA" id="ARBA00022475"/>
    </source>
</evidence>
<dbReference type="EMBL" id="BAABLD010000001">
    <property type="protein sequence ID" value="GAA5157330.1"/>
    <property type="molecule type" value="Genomic_DNA"/>
</dbReference>
<organism evidence="9 10">
    <name type="scientific">Viridibacterium curvum</name>
    <dbReference type="NCBI Taxonomy" id="1101404"/>
    <lineage>
        <taxon>Bacteria</taxon>
        <taxon>Pseudomonadati</taxon>
        <taxon>Pseudomonadota</taxon>
        <taxon>Betaproteobacteria</taxon>
        <taxon>Rhodocyclales</taxon>
        <taxon>Rhodocyclaceae</taxon>
        <taxon>Viridibacterium</taxon>
    </lineage>
</organism>
<accession>A0ABP9Q8M8</accession>
<keyword evidence="4 7" id="KW-0812">Transmembrane</keyword>
<dbReference type="Gene3D" id="1.10.3720.10">
    <property type="entry name" value="MetI-like"/>
    <property type="match status" value="1"/>
</dbReference>
<dbReference type="InterPro" id="IPR005769">
    <property type="entry name" value="PhnE/PtxC"/>
</dbReference>
<dbReference type="Pfam" id="PF00528">
    <property type="entry name" value="BPD_transp_1"/>
    <property type="match status" value="1"/>
</dbReference>
<evidence type="ECO:0000256" key="4">
    <source>
        <dbReference type="ARBA" id="ARBA00022692"/>
    </source>
</evidence>
<dbReference type="PANTHER" id="PTHR30043:SF1">
    <property type="entry name" value="ABC TRANSPORT SYSTEM PERMEASE PROTEIN P69"/>
    <property type="match status" value="1"/>
</dbReference>
<proteinExistence type="inferred from homology"/>
<evidence type="ECO:0000256" key="1">
    <source>
        <dbReference type="ARBA" id="ARBA00004651"/>
    </source>
</evidence>
<keyword evidence="10" id="KW-1185">Reference proteome</keyword>
<feature type="transmembrane region" description="Helical" evidence="7">
    <location>
        <begin position="147"/>
        <end position="170"/>
    </location>
</feature>
<keyword evidence="5 7" id="KW-1133">Transmembrane helix</keyword>
<dbReference type="PROSITE" id="PS50928">
    <property type="entry name" value="ABC_TM1"/>
    <property type="match status" value="1"/>
</dbReference>
<evidence type="ECO:0000256" key="5">
    <source>
        <dbReference type="ARBA" id="ARBA00022989"/>
    </source>
</evidence>
<dbReference type="Proteomes" id="UP001500547">
    <property type="component" value="Unassembled WGS sequence"/>
</dbReference>
<dbReference type="CDD" id="cd06261">
    <property type="entry name" value="TM_PBP2"/>
    <property type="match status" value="1"/>
</dbReference>
<dbReference type="InterPro" id="IPR035906">
    <property type="entry name" value="MetI-like_sf"/>
</dbReference>
<dbReference type="PANTHER" id="PTHR30043">
    <property type="entry name" value="PHOSPHONATES TRANSPORT SYSTEM PERMEASE PROTEIN"/>
    <property type="match status" value="1"/>
</dbReference>
<feature type="transmembrane region" description="Helical" evidence="7">
    <location>
        <begin position="233"/>
        <end position="252"/>
    </location>
</feature>
<evidence type="ECO:0000256" key="7">
    <source>
        <dbReference type="RuleBase" id="RU363032"/>
    </source>
</evidence>
<keyword evidence="6 7" id="KW-0472">Membrane</keyword>
<comment type="caution">
    <text evidence="9">The sequence shown here is derived from an EMBL/GenBank/DDBJ whole genome shotgun (WGS) entry which is preliminary data.</text>
</comment>
<evidence type="ECO:0000259" key="8">
    <source>
        <dbReference type="PROSITE" id="PS50928"/>
    </source>
</evidence>
<keyword evidence="2 7" id="KW-0813">Transport</keyword>
<reference evidence="10" key="1">
    <citation type="journal article" date="2019" name="Int. J. Syst. Evol. Microbiol.">
        <title>The Global Catalogue of Microorganisms (GCM) 10K type strain sequencing project: providing services to taxonomists for standard genome sequencing and annotation.</title>
        <authorList>
            <consortium name="The Broad Institute Genomics Platform"/>
            <consortium name="The Broad Institute Genome Sequencing Center for Infectious Disease"/>
            <person name="Wu L."/>
            <person name="Ma J."/>
        </authorList>
    </citation>
    <scope>NUCLEOTIDE SEQUENCE [LARGE SCALE GENOMIC DNA]</scope>
    <source>
        <strain evidence="10">JCM 18715</strain>
    </source>
</reference>
<sequence>MPAIAGPQVTIMSNTTLAAPAAPPTAPQPSLQNMPPRASLASLIVWGLLFAVLAASWQGADMRPMALFADSGNMATYMKDFFPPDFREWRIYVSEMLVTVQIAVWGTALAVVCAIPFGLLCSSNITPWWVHQPVRRLMDAARAINEMVFAMLFIVAVGLGPFAGVLALWVHTTGILAKLFSEAVESIDPRPVEGIRATGANALEEIVYGVIPQVVPLWVSYALYRFESNVRSASVVGMVGAGGIGVILYEVIRSFQYAQTTTVMLIIIAFVTVIDILSSRLRKALL</sequence>
<name>A0ABP9Q8M8_9RHOO</name>
<feature type="transmembrane region" description="Helical" evidence="7">
    <location>
        <begin position="206"/>
        <end position="224"/>
    </location>
</feature>
<comment type="similarity">
    <text evidence="7">Belongs to the binding-protein-dependent transport system permease family.</text>
</comment>
<protein>
    <submittedName>
        <fullName evidence="9">Phosphonate ABC transporter, permease protein PhnE</fullName>
    </submittedName>
</protein>
<keyword evidence="3" id="KW-1003">Cell membrane</keyword>
<feature type="transmembrane region" description="Helical" evidence="7">
    <location>
        <begin position="258"/>
        <end position="277"/>
    </location>
</feature>
<evidence type="ECO:0000313" key="10">
    <source>
        <dbReference type="Proteomes" id="UP001500547"/>
    </source>
</evidence>
<evidence type="ECO:0000256" key="6">
    <source>
        <dbReference type="ARBA" id="ARBA00023136"/>
    </source>
</evidence>
<comment type="subcellular location">
    <subcellularLocation>
        <location evidence="1 7">Cell membrane</location>
        <topology evidence="1 7">Multi-pass membrane protein</topology>
    </subcellularLocation>
</comment>